<dbReference type="PANTHER" id="PTHR32309">
    <property type="entry name" value="TYROSINE-PROTEIN KINASE"/>
    <property type="match status" value="1"/>
</dbReference>
<evidence type="ECO:0000256" key="5">
    <source>
        <dbReference type="ARBA" id="ARBA00023136"/>
    </source>
</evidence>
<dbReference type="EMBL" id="JACIDW010000008">
    <property type="protein sequence ID" value="MBB3965178.1"/>
    <property type="molecule type" value="Genomic_DNA"/>
</dbReference>
<keyword evidence="2" id="KW-1003">Cell membrane</keyword>
<evidence type="ECO:0000256" key="4">
    <source>
        <dbReference type="ARBA" id="ARBA00022989"/>
    </source>
</evidence>
<dbReference type="Pfam" id="PF02706">
    <property type="entry name" value="Wzz"/>
    <property type="match status" value="1"/>
</dbReference>
<comment type="subcellular location">
    <subcellularLocation>
        <location evidence="1">Cell membrane</location>
        <topology evidence="1">Multi-pass membrane protein</topology>
    </subcellularLocation>
</comment>
<keyword evidence="12" id="KW-1185">Reference proteome</keyword>
<gene>
    <name evidence="11" type="ORF">GGQ67_002846</name>
</gene>
<keyword evidence="6" id="KW-0175">Coiled coil</keyword>
<evidence type="ECO:0000259" key="9">
    <source>
        <dbReference type="Pfam" id="PF02706"/>
    </source>
</evidence>
<evidence type="ECO:0000313" key="11">
    <source>
        <dbReference type="EMBL" id="MBB3965178.1"/>
    </source>
</evidence>
<keyword evidence="3 8" id="KW-0812">Transmembrane</keyword>
<evidence type="ECO:0000259" key="10">
    <source>
        <dbReference type="Pfam" id="PF13807"/>
    </source>
</evidence>
<dbReference type="RefSeq" id="WP_183900761.1">
    <property type="nucleotide sequence ID" value="NZ_JACIDW010000008.1"/>
</dbReference>
<accession>A0A7W6CU43</accession>
<evidence type="ECO:0000256" key="7">
    <source>
        <dbReference type="SAM" id="MobiDB-lite"/>
    </source>
</evidence>
<dbReference type="InterPro" id="IPR003856">
    <property type="entry name" value="LPS_length_determ_N"/>
</dbReference>
<dbReference type="GO" id="GO:0004713">
    <property type="term" value="F:protein tyrosine kinase activity"/>
    <property type="evidence" value="ECO:0007669"/>
    <property type="project" value="TreeGrafter"/>
</dbReference>
<feature type="domain" description="Tyrosine-protein kinase G-rich" evidence="10">
    <location>
        <begin position="470"/>
        <end position="542"/>
    </location>
</feature>
<feature type="coiled-coil region" evidence="6">
    <location>
        <begin position="297"/>
        <end position="331"/>
    </location>
</feature>
<evidence type="ECO:0000256" key="6">
    <source>
        <dbReference type="SAM" id="Coils"/>
    </source>
</evidence>
<evidence type="ECO:0000256" key="3">
    <source>
        <dbReference type="ARBA" id="ARBA00022692"/>
    </source>
</evidence>
<feature type="domain" description="Polysaccharide chain length determinant N-terminal" evidence="9">
    <location>
        <begin position="135"/>
        <end position="219"/>
    </location>
</feature>
<dbReference type="GO" id="GO:0005886">
    <property type="term" value="C:plasma membrane"/>
    <property type="evidence" value="ECO:0007669"/>
    <property type="project" value="UniProtKB-SubCell"/>
</dbReference>
<dbReference type="Proteomes" id="UP000582090">
    <property type="component" value="Unassembled WGS sequence"/>
</dbReference>
<name>A0A7W6CU43_9HYPH</name>
<evidence type="ECO:0000256" key="1">
    <source>
        <dbReference type="ARBA" id="ARBA00004651"/>
    </source>
</evidence>
<dbReference type="InterPro" id="IPR050445">
    <property type="entry name" value="Bact_polysacc_biosynth/exp"/>
</dbReference>
<comment type="caution">
    <text evidence="11">The sequence shown here is derived from an EMBL/GenBank/DDBJ whole genome shotgun (WGS) entry which is preliminary data.</text>
</comment>
<proteinExistence type="predicted"/>
<evidence type="ECO:0000256" key="2">
    <source>
        <dbReference type="ARBA" id="ARBA00022475"/>
    </source>
</evidence>
<sequence length="567" mass="60174">MNQFDRNKVGRLPQWRSYEPPNTEPNRTGAPGPVLRPSDFVPAKPVPASLITDASPENPAPPGPSGTASPPPASEAPRAPERAPQVEQNADAPPSSAGNVARDEPPAPVAAPVVAPAVVHVPERGGPLLDTRSAIEAIWNKRLLILGLCVLGAVAGAIVLPLSTQKFTASTTLYFDPRQIGLNDPSTQANGPSPEMISAMIDSQVQILSSGNVMRRVADAMKLDQDPEFNAGRADSAAVVSALQKALVITRQSSTYVVSMEVTTKNAEKSARLANQVVASFLQEEDGASSGLYENTSTTLDKRLTDLRQRVQEAEQAVETYRADNDMASTQNGLISDQRLASLNTLLVTAQDKTIQAKARADAAANLRLEDVVGGTSQSGVSTALATLRQQYSTQAAMVSSLESQMGTRHPRLQAARSSLKSISDQIRGELQRLASTAQGEYQQAKKAEEAVSKELSVQKALQVNTSDKQVELNELQRKATAARNIYETVLKRSGQTSEEQSLSRSNVRVISEAEPPLKANGPGRTALLIAGVIGGMLAGFLVGSGFAILASLAAHPTVRGYFRKSA</sequence>
<evidence type="ECO:0000256" key="8">
    <source>
        <dbReference type="SAM" id="Phobius"/>
    </source>
</evidence>
<dbReference type="PANTHER" id="PTHR32309:SF13">
    <property type="entry name" value="FERRIC ENTEROBACTIN TRANSPORT PROTEIN FEPE"/>
    <property type="match status" value="1"/>
</dbReference>
<feature type="transmembrane region" description="Helical" evidence="8">
    <location>
        <begin position="143"/>
        <end position="162"/>
    </location>
</feature>
<feature type="compositionally biased region" description="Pro residues" evidence="7">
    <location>
        <begin position="58"/>
        <end position="74"/>
    </location>
</feature>
<feature type="region of interest" description="Disordered" evidence="7">
    <location>
        <begin position="1"/>
        <end position="107"/>
    </location>
</feature>
<organism evidence="11 12">
    <name type="scientific">Rhizobium metallidurans</name>
    <dbReference type="NCBI Taxonomy" id="1265931"/>
    <lineage>
        <taxon>Bacteria</taxon>
        <taxon>Pseudomonadati</taxon>
        <taxon>Pseudomonadota</taxon>
        <taxon>Alphaproteobacteria</taxon>
        <taxon>Hyphomicrobiales</taxon>
        <taxon>Rhizobiaceae</taxon>
        <taxon>Rhizobium/Agrobacterium group</taxon>
        <taxon>Rhizobium</taxon>
    </lineage>
</organism>
<dbReference type="AlphaFoldDB" id="A0A7W6CU43"/>
<keyword evidence="4 8" id="KW-1133">Transmembrane helix</keyword>
<feature type="transmembrane region" description="Helical" evidence="8">
    <location>
        <begin position="527"/>
        <end position="555"/>
    </location>
</feature>
<dbReference type="Pfam" id="PF13807">
    <property type="entry name" value="GNVR"/>
    <property type="match status" value="1"/>
</dbReference>
<protein>
    <submittedName>
        <fullName evidence="11">Uncharacterized protein involved in exopolysaccharide biosynthesis</fullName>
    </submittedName>
</protein>
<keyword evidence="5 8" id="KW-0472">Membrane</keyword>
<dbReference type="InterPro" id="IPR032807">
    <property type="entry name" value="GNVR"/>
</dbReference>
<evidence type="ECO:0000313" key="12">
    <source>
        <dbReference type="Proteomes" id="UP000582090"/>
    </source>
</evidence>
<reference evidence="11 12" key="1">
    <citation type="submission" date="2020-08" db="EMBL/GenBank/DDBJ databases">
        <title>Genomic Encyclopedia of Type Strains, Phase IV (KMG-IV): sequencing the most valuable type-strain genomes for metagenomic binning, comparative biology and taxonomic classification.</title>
        <authorList>
            <person name="Goeker M."/>
        </authorList>
    </citation>
    <scope>NUCLEOTIDE SEQUENCE [LARGE SCALE GENOMIC DNA]</scope>
    <source>
        <strain evidence="11 12">DSM 26575</strain>
    </source>
</reference>